<dbReference type="eggNOG" id="COG2331">
    <property type="taxonomic scope" value="Bacteria"/>
</dbReference>
<dbReference type="EMBL" id="CP000492">
    <property type="protein sequence ID" value="ABL66543.1"/>
    <property type="molecule type" value="Genomic_DNA"/>
</dbReference>
<name>A1BJG6_CHLPD</name>
<dbReference type="InterPro" id="IPR013429">
    <property type="entry name" value="Regulatory_FmdB_Zinc_ribbon"/>
</dbReference>
<evidence type="ECO:0000259" key="2">
    <source>
        <dbReference type="SMART" id="SM00834"/>
    </source>
</evidence>
<evidence type="ECO:0000313" key="3">
    <source>
        <dbReference type="EMBL" id="ABL66543.1"/>
    </source>
</evidence>
<dbReference type="Proteomes" id="UP000008701">
    <property type="component" value="Chromosome"/>
</dbReference>
<proteinExistence type="predicted"/>
<accession>A1BJG6</accession>
<feature type="region of interest" description="Disordered" evidence="1">
    <location>
        <begin position="63"/>
        <end position="85"/>
    </location>
</feature>
<dbReference type="PANTHER" id="PTHR34404">
    <property type="entry name" value="REGULATORY PROTEIN, FMDB FAMILY"/>
    <property type="match status" value="1"/>
</dbReference>
<dbReference type="NCBIfam" id="TIGR02605">
    <property type="entry name" value="CxxC_CxxC_SSSS"/>
    <property type="match status" value="1"/>
</dbReference>
<evidence type="ECO:0000313" key="4">
    <source>
        <dbReference type="Proteomes" id="UP000008701"/>
    </source>
</evidence>
<feature type="compositionally biased region" description="Low complexity" evidence="1">
    <location>
        <begin position="63"/>
        <end position="77"/>
    </location>
</feature>
<dbReference type="RefSeq" id="WP_011746320.1">
    <property type="nucleotide sequence ID" value="NC_008639.1"/>
</dbReference>
<organism evidence="3 4">
    <name type="scientific">Chlorobium phaeobacteroides (strain DSM 266 / SMG 266 / 2430)</name>
    <dbReference type="NCBI Taxonomy" id="290317"/>
    <lineage>
        <taxon>Bacteria</taxon>
        <taxon>Pseudomonadati</taxon>
        <taxon>Chlorobiota</taxon>
        <taxon>Chlorobiia</taxon>
        <taxon>Chlorobiales</taxon>
        <taxon>Chlorobiaceae</taxon>
        <taxon>Chlorobium/Pelodictyon group</taxon>
        <taxon>Chlorobium</taxon>
    </lineage>
</organism>
<reference evidence="3 4" key="1">
    <citation type="submission" date="2006-12" db="EMBL/GenBank/DDBJ databases">
        <title>Complete sequence of Chlorobium phaeobacteroides DSM 266.</title>
        <authorList>
            <consortium name="US DOE Joint Genome Institute"/>
            <person name="Copeland A."/>
            <person name="Lucas S."/>
            <person name="Lapidus A."/>
            <person name="Barry K."/>
            <person name="Detter J.C."/>
            <person name="Glavina del Rio T."/>
            <person name="Hammon N."/>
            <person name="Israni S."/>
            <person name="Pitluck S."/>
            <person name="Goltsman E."/>
            <person name="Schmutz J."/>
            <person name="Larimer F."/>
            <person name="Land M."/>
            <person name="Hauser L."/>
            <person name="Mikhailova N."/>
            <person name="Li T."/>
            <person name="Overmann J."/>
            <person name="Bryant D.A."/>
            <person name="Richardson P."/>
        </authorList>
    </citation>
    <scope>NUCLEOTIDE SEQUENCE [LARGE SCALE GENOMIC DNA]</scope>
    <source>
        <strain evidence="3 4">DSM 266</strain>
    </source>
</reference>
<dbReference type="Pfam" id="PF09723">
    <property type="entry name" value="Zn_ribbon_8"/>
    <property type="match status" value="1"/>
</dbReference>
<evidence type="ECO:0000256" key="1">
    <source>
        <dbReference type="SAM" id="MobiDB-lite"/>
    </source>
</evidence>
<dbReference type="HOGENOM" id="CLU_136025_3_1_10"/>
<dbReference type="AlphaFoldDB" id="A1BJG6"/>
<keyword evidence="4" id="KW-1185">Reference proteome</keyword>
<dbReference type="OrthoDB" id="9813321at2"/>
<sequence>MPTYQYRCTSCGNELEVVQKMTDAPLTRCTKCEQETFERVISAEGGFVLKGSGFYGTDYCASKPSSSTPASAPGSCSTGTCPFAK</sequence>
<dbReference type="SMART" id="SM00834">
    <property type="entry name" value="CxxC_CXXC_SSSS"/>
    <property type="match status" value="1"/>
</dbReference>
<feature type="domain" description="Putative regulatory protein FmdB zinc ribbon" evidence="2">
    <location>
        <begin position="1"/>
        <end position="42"/>
    </location>
</feature>
<dbReference type="PANTHER" id="PTHR34404:SF2">
    <property type="entry name" value="CONSERVED SERINE RICH PROTEIN"/>
    <property type="match status" value="1"/>
</dbReference>
<dbReference type="KEGG" id="cph:Cpha266_2555"/>
<protein>
    <submittedName>
        <fullName evidence="3">Putative regulatory protein, FmdB family</fullName>
    </submittedName>
</protein>
<gene>
    <name evidence="3" type="ordered locus">Cpha266_2555</name>
</gene>